<feature type="transmembrane region" description="Helical" evidence="2">
    <location>
        <begin position="50"/>
        <end position="71"/>
    </location>
</feature>
<name>A0ABV3AKF7_9ACTN</name>
<evidence type="ECO:0000256" key="2">
    <source>
        <dbReference type="SAM" id="Phobius"/>
    </source>
</evidence>
<gene>
    <name evidence="3" type="ORF">AB0H04_37280</name>
</gene>
<comment type="caution">
    <text evidence="3">The sequence shown here is derived from an EMBL/GenBank/DDBJ whole genome shotgun (WGS) entry which is preliminary data.</text>
</comment>
<reference evidence="3 4" key="1">
    <citation type="submission" date="2024-06" db="EMBL/GenBank/DDBJ databases">
        <title>The Natural Products Discovery Center: Release of the First 8490 Sequenced Strains for Exploring Actinobacteria Biosynthetic Diversity.</title>
        <authorList>
            <person name="Kalkreuter E."/>
            <person name="Kautsar S.A."/>
            <person name="Yang D."/>
            <person name="Bader C.D."/>
            <person name="Teijaro C.N."/>
            <person name="Fluegel L."/>
            <person name="Davis C.M."/>
            <person name="Simpson J.R."/>
            <person name="Lauterbach L."/>
            <person name="Steele A.D."/>
            <person name="Gui C."/>
            <person name="Meng S."/>
            <person name="Li G."/>
            <person name="Viehrig K."/>
            <person name="Ye F."/>
            <person name="Su P."/>
            <person name="Kiefer A.F."/>
            <person name="Nichols A."/>
            <person name="Cepeda A.J."/>
            <person name="Yan W."/>
            <person name="Fan B."/>
            <person name="Jiang Y."/>
            <person name="Adhikari A."/>
            <person name="Zheng C.-J."/>
            <person name="Schuster L."/>
            <person name="Cowan T.M."/>
            <person name="Smanski M.J."/>
            <person name="Chevrette M.G."/>
            <person name="De Carvalho L.P.S."/>
            <person name="Shen B."/>
        </authorList>
    </citation>
    <scope>NUCLEOTIDE SEQUENCE [LARGE SCALE GENOMIC DNA]</scope>
    <source>
        <strain evidence="3 4">NPDC020594</strain>
    </source>
</reference>
<dbReference type="Proteomes" id="UP001551011">
    <property type="component" value="Unassembled WGS sequence"/>
</dbReference>
<keyword evidence="2" id="KW-0812">Transmembrane</keyword>
<feature type="transmembrane region" description="Helical" evidence="2">
    <location>
        <begin position="12"/>
        <end position="38"/>
    </location>
</feature>
<dbReference type="RefSeq" id="WP_051847942.1">
    <property type="nucleotide sequence ID" value="NZ_JBFAEG010000036.1"/>
</dbReference>
<proteinExistence type="predicted"/>
<evidence type="ECO:0000256" key="1">
    <source>
        <dbReference type="SAM" id="MobiDB-lite"/>
    </source>
</evidence>
<evidence type="ECO:0008006" key="5">
    <source>
        <dbReference type="Google" id="ProtNLM"/>
    </source>
</evidence>
<keyword evidence="2" id="KW-1133">Transmembrane helix</keyword>
<feature type="transmembrane region" description="Helical" evidence="2">
    <location>
        <begin position="128"/>
        <end position="150"/>
    </location>
</feature>
<evidence type="ECO:0000313" key="3">
    <source>
        <dbReference type="EMBL" id="MEU5712434.1"/>
    </source>
</evidence>
<accession>A0ABV3AKF7</accession>
<keyword evidence="2" id="KW-0472">Membrane</keyword>
<organism evidence="3 4">
    <name type="scientific">Streptomyces flaveolus</name>
    <dbReference type="NCBI Taxonomy" id="67297"/>
    <lineage>
        <taxon>Bacteria</taxon>
        <taxon>Bacillati</taxon>
        <taxon>Actinomycetota</taxon>
        <taxon>Actinomycetes</taxon>
        <taxon>Kitasatosporales</taxon>
        <taxon>Streptomycetaceae</taxon>
        <taxon>Streptomyces</taxon>
    </lineage>
</organism>
<dbReference type="SUPFAM" id="SSF50118">
    <property type="entry name" value="Cell growth inhibitor/plasmid maintenance toxic component"/>
    <property type="match status" value="1"/>
</dbReference>
<keyword evidence="4" id="KW-1185">Reference proteome</keyword>
<dbReference type="EMBL" id="JBFAEG010000036">
    <property type="protein sequence ID" value="MEU5712434.1"/>
    <property type="molecule type" value="Genomic_DNA"/>
</dbReference>
<evidence type="ECO:0000313" key="4">
    <source>
        <dbReference type="Proteomes" id="UP001551011"/>
    </source>
</evidence>
<feature type="compositionally biased region" description="Polar residues" evidence="1">
    <location>
        <begin position="183"/>
        <end position="193"/>
    </location>
</feature>
<protein>
    <recommendedName>
        <fullName evidence="5">PemK-like, MazF-like toxin of type II toxin-antitoxin system</fullName>
    </recommendedName>
</protein>
<sequence length="313" mass="33259">MRETIGRHGSAAYAVLAVALLVAWLPLTSLTAMALFVLGHDKGYRDDGDYGFSDVLDLVGVLLIALLIAYARARSRAPQPTEPVRPGTTRPAPVRAGKGSSVRIQACLVVAECLGGALLAAATGADLISSALAGAGVSLLVTGLLLGAWIRDLPRPAATPPRRGTGWGPVRPPRTGAGYGSVRQPSGPASTPRQGPESVPPDPGMFRGRPPAPGDVWFAELPFDDGTGSKDRPCLVVRTFRHHAQVLKVTSADKSGHPDYVRMPVASWDPTAVRDSWLEPAPLRELPYEAFRRLAGPCDTGVWEQVKRRHGVR</sequence>
<feature type="region of interest" description="Disordered" evidence="1">
    <location>
        <begin position="155"/>
        <end position="211"/>
    </location>
</feature>